<dbReference type="Proteomes" id="UP000605784">
    <property type="component" value="Unassembled WGS sequence"/>
</dbReference>
<keyword evidence="3" id="KW-1185">Reference proteome</keyword>
<keyword evidence="1" id="KW-0812">Transmembrane</keyword>
<evidence type="ECO:0000313" key="2">
    <source>
        <dbReference type="EMBL" id="GGN86643.1"/>
    </source>
</evidence>
<evidence type="ECO:0000313" key="3">
    <source>
        <dbReference type="Proteomes" id="UP000605784"/>
    </source>
</evidence>
<comment type="caution">
    <text evidence="2">The sequence shown here is derived from an EMBL/GenBank/DDBJ whole genome shotgun (WGS) entry which is preliminary data.</text>
</comment>
<evidence type="ECO:0000256" key="1">
    <source>
        <dbReference type="SAM" id="Phobius"/>
    </source>
</evidence>
<sequence>MTRGIGAYNGRYLGYRGGRTDMVQTGAALALIAITLLCLLLLYFATIKYVSAVLLEDEGGHEGNTSSGGPAA</sequence>
<keyword evidence="1" id="KW-0472">Membrane</keyword>
<organism evidence="2 3">
    <name type="scientific">Haloarcula pellucida</name>
    <dbReference type="NCBI Taxonomy" id="1427151"/>
    <lineage>
        <taxon>Archaea</taxon>
        <taxon>Methanobacteriati</taxon>
        <taxon>Methanobacteriota</taxon>
        <taxon>Stenosarchaea group</taxon>
        <taxon>Halobacteria</taxon>
        <taxon>Halobacteriales</taxon>
        <taxon>Haloarculaceae</taxon>
        <taxon>Haloarcula</taxon>
    </lineage>
</organism>
<accession>A0A830GID6</accession>
<dbReference type="AlphaFoldDB" id="A0A830GID6"/>
<name>A0A830GID6_9EURY</name>
<reference evidence="2" key="1">
    <citation type="journal article" date="2014" name="Int. J. Syst. Evol. Microbiol.">
        <title>Complete genome sequence of Corynebacterium casei LMG S-19264T (=DSM 44701T), isolated from a smear-ripened cheese.</title>
        <authorList>
            <consortium name="US DOE Joint Genome Institute (JGI-PGF)"/>
            <person name="Walter F."/>
            <person name="Albersmeier A."/>
            <person name="Kalinowski J."/>
            <person name="Ruckert C."/>
        </authorList>
    </citation>
    <scope>NUCLEOTIDE SEQUENCE</scope>
    <source>
        <strain evidence="2">JCM 17820</strain>
    </source>
</reference>
<reference evidence="2" key="2">
    <citation type="submission" date="2020-09" db="EMBL/GenBank/DDBJ databases">
        <authorList>
            <person name="Sun Q."/>
            <person name="Ohkuma M."/>
        </authorList>
    </citation>
    <scope>NUCLEOTIDE SEQUENCE</scope>
    <source>
        <strain evidence="2">JCM 17820</strain>
    </source>
</reference>
<keyword evidence="1" id="KW-1133">Transmembrane helix</keyword>
<feature type="transmembrane region" description="Helical" evidence="1">
    <location>
        <begin position="22"/>
        <end position="45"/>
    </location>
</feature>
<protein>
    <submittedName>
        <fullName evidence="2">Uncharacterized protein</fullName>
    </submittedName>
</protein>
<dbReference type="EMBL" id="BMOU01000001">
    <property type="protein sequence ID" value="GGN86643.1"/>
    <property type="molecule type" value="Genomic_DNA"/>
</dbReference>
<gene>
    <name evidence="2" type="ORF">GCM10009030_04530</name>
</gene>
<proteinExistence type="predicted"/>